<evidence type="ECO:0008006" key="3">
    <source>
        <dbReference type="Google" id="ProtNLM"/>
    </source>
</evidence>
<dbReference type="AlphaFoldDB" id="A0A5J4Q3A2"/>
<dbReference type="EMBL" id="SNRW01047459">
    <property type="protein sequence ID" value="KAA6315351.1"/>
    <property type="molecule type" value="Genomic_DNA"/>
</dbReference>
<evidence type="ECO:0000313" key="2">
    <source>
        <dbReference type="Proteomes" id="UP000324800"/>
    </source>
</evidence>
<organism evidence="1 2">
    <name type="scientific">Streblomastix strix</name>
    <dbReference type="NCBI Taxonomy" id="222440"/>
    <lineage>
        <taxon>Eukaryota</taxon>
        <taxon>Metamonada</taxon>
        <taxon>Preaxostyla</taxon>
        <taxon>Oxymonadida</taxon>
        <taxon>Streblomastigidae</taxon>
        <taxon>Streblomastix</taxon>
    </lineage>
</organism>
<proteinExistence type="predicted"/>
<name>A0A5J4Q3A2_9EUKA</name>
<comment type="caution">
    <text evidence="1">The sequence shown here is derived from an EMBL/GenBank/DDBJ whole genome shotgun (WGS) entry which is preliminary data.</text>
</comment>
<feature type="non-terminal residue" evidence="1">
    <location>
        <position position="201"/>
    </location>
</feature>
<sequence>EKLCITNLVNQTAANCPCLSTGDPRAGKGQCPAYCTSQDIPTSDCVCDYNPNAQYPLQTCQSEKKCTASSSSTVPTDSCTCSGANYPSGCKCPINSSQLSGIPSSRCDCLTTGDPRANGICPAYCIIGNANQSCVCDTNKEGFSVAQCQKEKACKFDLINQTISDCPCLSTADPRNGTFCPAYCVKGQVTANCACDSNITG</sequence>
<gene>
    <name evidence="1" type="ORF">EZS28_055433</name>
</gene>
<accession>A0A5J4Q3A2</accession>
<reference evidence="1 2" key="1">
    <citation type="submission" date="2019-03" db="EMBL/GenBank/DDBJ databases">
        <title>Single cell metagenomics reveals metabolic interactions within the superorganism composed of flagellate Streblomastix strix and complex community of Bacteroidetes bacteria on its surface.</title>
        <authorList>
            <person name="Treitli S.C."/>
            <person name="Kolisko M."/>
            <person name="Husnik F."/>
            <person name="Keeling P."/>
            <person name="Hampl V."/>
        </authorList>
    </citation>
    <scope>NUCLEOTIDE SEQUENCE [LARGE SCALE GENOMIC DNA]</scope>
    <source>
        <strain evidence="1">ST1C</strain>
    </source>
</reference>
<evidence type="ECO:0000313" key="1">
    <source>
        <dbReference type="EMBL" id="KAA6315351.1"/>
    </source>
</evidence>
<protein>
    <recommendedName>
        <fullName evidence="3">EGF-like domain-containing protein</fullName>
    </recommendedName>
</protein>
<dbReference type="Proteomes" id="UP000324800">
    <property type="component" value="Unassembled WGS sequence"/>
</dbReference>
<feature type="non-terminal residue" evidence="1">
    <location>
        <position position="1"/>
    </location>
</feature>